<reference evidence="8" key="2">
    <citation type="journal article" date="2021" name="PeerJ">
        <title>Extensive microbial diversity within the chicken gut microbiome revealed by metagenomics and culture.</title>
        <authorList>
            <person name="Gilroy R."/>
            <person name="Ravi A."/>
            <person name="Getino M."/>
            <person name="Pursley I."/>
            <person name="Horton D.L."/>
            <person name="Alikhan N.F."/>
            <person name="Baker D."/>
            <person name="Gharbi K."/>
            <person name="Hall N."/>
            <person name="Watson M."/>
            <person name="Adriaenssens E.M."/>
            <person name="Foster-Nyarko E."/>
            <person name="Jarju S."/>
            <person name="Secka A."/>
            <person name="Antonio M."/>
            <person name="Oren A."/>
            <person name="Chaudhuri R.R."/>
            <person name="La Ragione R."/>
            <person name="Hildebrand F."/>
            <person name="Pallen M.J."/>
        </authorList>
    </citation>
    <scope>NUCLEOTIDE SEQUENCE</scope>
    <source>
        <strain evidence="8">ChiSxjej1B13-7958</strain>
    </source>
</reference>
<evidence type="ECO:0000256" key="1">
    <source>
        <dbReference type="ARBA" id="ARBA00004141"/>
    </source>
</evidence>
<dbReference type="CDD" id="cd02609">
    <property type="entry name" value="P-type_ATPase"/>
    <property type="match status" value="1"/>
</dbReference>
<dbReference type="SUPFAM" id="SSF81660">
    <property type="entry name" value="Metal cation-transporting ATPase, ATP-binding domain N"/>
    <property type="match status" value="1"/>
</dbReference>
<dbReference type="PRINTS" id="PR00120">
    <property type="entry name" value="HATPASE"/>
</dbReference>
<accession>A0A9D1ALK7</accession>
<dbReference type="Gene3D" id="3.40.50.1000">
    <property type="entry name" value="HAD superfamily/HAD-like"/>
    <property type="match status" value="1"/>
</dbReference>
<dbReference type="Proteomes" id="UP000824242">
    <property type="component" value="Unassembled WGS sequence"/>
</dbReference>
<dbReference type="Gene3D" id="1.20.1110.10">
    <property type="entry name" value="Calcium-transporting ATPase, transmembrane domain"/>
    <property type="match status" value="1"/>
</dbReference>
<dbReference type="NCBIfam" id="TIGR01494">
    <property type="entry name" value="ATPase_P-type"/>
    <property type="match status" value="2"/>
</dbReference>
<dbReference type="InterPro" id="IPR023298">
    <property type="entry name" value="ATPase_P-typ_TM_dom_sf"/>
</dbReference>
<dbReference type="SUPFAM" id="SSF56784">
    <property type="entry name" value="HAD-like"/>
    <property type="match status" value="1"/>
</dbReference>
<dbReference type="SUPFAM" id="SSF81665">
    <property type="entry name" value="Calcium ATPase, transmembrane domain M"/>
    <property type="match status" value="1"/>
</dbReference>
<dbReference type="EMBL" id="DVGZ01000025">
    <property type="protein sequence ID" value="HIR46458.1"/>
    <property type="molecule type" value="Genomic_DNA"/>
</dbReference>
<evidence type="ECO:0000256" key="3">
    <source>
        <dbReference type="ARBA" id="ARBA00022967"/>
    </source>
</evidence>
<dbReference type="InterPro" id="IPR008250">
    <property type="entry name" value="ATPase_P-typ_transduc_dom_A_sf"/>
</dbReference>
<dbReference type="Pfam" id="PF00702">
    <property type="entry name" value="Hydrolase"/>
    <property type="match status" value="1"/>
</dbReference>
<dbReference type="InterPro" id="IPR044492">
    <property type="entry name" value="P_typ_ATPase_HD_dom"/>
</dbReference>
<dbReference type="InterPro" id="IPR018303">
    <property type="entry name" value="ATPase_P-typ_P_site"/>
</dbReference>
<dbReference type="SFLD" id="SFLDS00003">
    <property type="entry name" value="Haloacid_Dehalogenase"/>
    <property type="match status" value="1"/>
</dbReference>
<dbReference type="SUPFAM" id="SSF81653">
    <property type="entry name" value="Calcium ATPase, transduction domain A"/>
    <property type="match status" value="1"/>
</dbReference>
<evidence type="ECO:0000256" key="2">
    <source>
        <dbReference type="ARBA" id="ARBA00022692"/>
    </source>
</evidence>
<keyword evidence="4 6" id="KW-1133">Transmembrane helix</keyword>
<name>A0A9D1ALK7_9FIRM</name>
<feature type="transmembrane region" description="Helical" evidence="6">
    <location>
        <begin position="751"/>
        <end position="775"/>
    </location>
</feature>
<dbReference type="PROSITE" id="PS00154">
    <property type="entry name" value="ATPASE_E1_E2"/>
    <property type="match status" value="1"/>
</dbReference>
<evidence type="ECO:0000256" key="6">
    <source>
        <dbReference type="SAM" id="Phobius"/>
    </source>
</evidence>
<reference evidence="8" key="1">
    <citation type="submission" date="2020-10" db="EMBL/GenBank/DDBJ databases">
        <authorList>
            <person name="Gilroy R."/>
        </authorList>
    </citation>
    <scope>NUCLEOTIDE SEQUENCE</scope>
    <source>
        <strain evidence="8">ChiSxjej1B13-7958</strain>
    </source>
</reference>
<feature type="domain" description="P-type ATPase A" evidence="7">
    <location>
        <begin position="111"/>
        <end position="209"/>
    </location>
</feature>
<feature type="transmembrane region" description="Helical" evidence="6">
    <location>
        <begin position="728"/>
        <end position="745"/>
    </location>
</feature>
<comment type="subcellular location">
    <subcellularLocation>
        <location evidence="1">Membrane</location>
        <topology evidence="1">Multi-pass membrane protein</topology>
    </subcellularLocation>
</comment>
<feature type="transmembrane region" description="Helical" evidence="6">
    <location>
        <begin position="56"/>
        <end position="74"/>
    </location>
</feature>
<gene>
    <name evidence="8" type="ORF">IAB89_02190</name>
</gene>
<dbReference type="InterPro" id="IPR023299">
    <property type="entry name" value="ATPase_P-typ_cyto_dom_N"/>
</dbReference>
<dbReference type="GO" id="GO:0016020">
    <property type="term" value="C:membrane"/>
    <property type="evidence" value="ECO:0007669"/>
    <property type="project" value="UniProtKB-SubCell"/>
</dbReference>
<dbReference type="InterPro" id="IPR059000">
    <property type="entry name" value="ATPase_P-type_domA"/>
</dbReference>
<feature type="transmembrane region" description="Helical" evidence="6">
    <location>
        <begin position="673"/>
        <end position="691"/>
    </location>
</feature>
<keyword evidence="2 6" id="KW-0812">Transmembrane</keyword>
<protein>
    <submittedName>
        <fullName evidence="8">Cation-translocating P-type ATPase</fullName>
    </submittedName>
</protein>
<dbReference type="AlphaFoldDB" id="A0A9D1ALK7"/>
<dbReference type="GO" id="GO:0016887">
    <property type="term" value="F:ATP hydrolysis activity"/>
    <property type="evidence" value="ECO:0007669"/>
    <property type="project" value="InterPro"/>
</dbReference>
<dbReference type="SFLD" id="SFLDG00002">
    <property type="entry name" value="C1.7:_P-type_atpase_like"/>
    <property type="match status" value="1"/>
</dbReference>
<dbReference type="SFLD" id="SFLDF00027">
    <property type="entry name" value="p-type_atpase"/>
    <property type="match status" value="1"/>
</dbReference>
<dbReference type="InterPro" id="IPR001757">
    <property type="entry name" value="P_typ_ATPase"/>
</dbReference>
<dbReference type="Gene3D" id="3.40.1110.10">
    <property type="entry name" value="Calcium-transporting ATPase, cytoplasmic domain N"/>
    <property type="match status" value="1"/>
</dbReference>
<keyword evidence="3" id="KW-1278">Translocase</keyword>
<feature type="transmembrane region" description="Helical" evidence="6">
    <location>
        <begin position="634"/>
        <end position="653"/>
    </location>
</feature>
<dbReference type="InterPro" id="IPR023214">
    <property type="entry name" value="HAD_sf"/>
</dbReference>
<dbReference type="PRINTS" id="PR00119">
    <property type="entry name" value="CATATPASE"/>
</dbReference>
<keyword evidence="5 6" id="KW-0472">Membrane</keyword>
<feature type="transmembrane region" description="Helical" evidence="6">
    <location>
        <begin position="226"/>
        <end position="247"/>
    </location>
</feature>
<comment type="caution">
    <text evidence="8">The sequence shown here is derived from an EMBL/GenBank/DDBJ whole genome shotgun (WGS) entry which is preliminary data.</text>
</comment>
<dbReference type="GO" id="GO:0005524">
    <property type="term" value="F:ATP binding"/>
    <property type="evidence" value="ECO:0007669"/>
    <property type="project" value="InterPro"/>
</dbReference>
<evidence type="ECO:0000256" key="4">
    <source>
        <dbReference type="ARBA" id="ARBA00022989"/>
    </source>
</evidence>
<dbReference type="Pfam" id="PF00122">
    <property type="entry name" value="E1-E2_ATPase"/>
    <property type="match status" value="1"/>
</dbReference>
<evidence type="ECO:0000256" key="5">
    <source>
        <dbReference type="ARBA" id="ARBA00023136"/>
    </source>
</evidence>
<feature type="transmembrane region" description="Helical" evidence="6">
    <location>
        <begin position="605"/>
        <end position="628"/>
    </location>
</feature>
<evidence type="ECO:0000313" key="8">
    <source>
        <dbReference type="EMBL" id="HIR46458.1"/>
    </source>
</evidence>
<dbReference type="InterPro" id="IPR036412">
    <property type="entry name" value="HAD-like_sf"/>
</dbReference>
<feature type="transmembrane region" description="Helical" evidence="6">
    <location>
        <begin position="697"/>
        <end position="716"/>
    </location>
</feature>
<dbReference type="Gene3D" id="2.70.150.10">
    <property type="entry name" value="Calcium-transporting ATPase, cytoplasmic transduction domain A"/>
    <property type="match status" value="1"/>
</dbReference>
<evidence type="ECO:0000313" key="9">
    <source>
        <dbReference type="Proteomes" id="UP000824242"/>
    </source>
</evidence>
<feature type="transmembrane region" description="Helical" evidence="6">
    <location>
        <begin position="267"/>
        <end position="288"/>
    </location>
</feature>
<sequence length="808" mass="87093">MTQPLENSTNRPNRFSPDAAFGLTTEQVRERAAQGLANGEPETRTKSVRQILRENLLTPFNLLNLILGALVFLAGSYKNMLFLGVAFFNTLIGVFQEIQAKRTIDKLSLIAAPKARVLRDGTISQIPVNELVLDDVCLLEAGNQVCADCVVMQGGCEVNESLITGESDPISKAEGELLLSGSFLVSGSVRARVEHVGEENYAAAIVKTVKRPKRAVSEIMTSINRIIRFIGFAILPIGILMFCKQVFFSHQDFRHGVVVTVGSLVGMVPEGLVLLTSVVLAVSVLRLARRRALVQDLYSIETLARVDVLCLDKTGTITEGSMQLDELVPLDGADPAELRAVIAAMTAANGDANPTFTALREGCGAPVDWKPEQVVPFSSARKWSGVSFHGHGSYILGAGEFILRDRFSEIRETVEAYAQKGSRVLLLAHSPHPFGDKTLPDAPEPLALVLLSDKIRASAPETLRYFSEQGVTLKVISGDDAATAASIAGKAGLPCADRFLDASALSPEQLREAAEDYTVFGRVTPDQKRILVKALQDRGHTVAMTGDGANDVMALRESDCSVAMAAGSEAARSVANLVLLDSDFASMPHVVREGRRAINNLQRSAALFLVKSIFSGVIAVCFLFLSAAYPFEPIQFTLINAVTIGIPSFLLALEPNKERIRGHFISNVLRQALPGAAAMILGLLLLLPVSAFLDLDAVQLSTMAVCQTAFAGFLTLVKISRPLNIPRAVLCAAMVTVFCAAIVLFRDLFSLTVFTVPMAVALVPLLAAAAAVFIGMHHLIAAASRGKAGDFFRRLRTRFSEEDQTPRR</sequence>
<evidence type="ECO:0000259" key="7">
    <source>
        <dbReference type="Pfam" id="PF00122"/>
    </source>
</evidence>
<feature type="transmembrane region" description="Helical" evidence="6">
    <location>
        <begin position="80"/>
        <end position="98"/>
    </location>
</feature>
<proteinExistence type="predicted"/>
<dbReference type="PANTHER" id="PTHR42861">
    <property type="entry name" value="CALCIUM-TRANSPORTING ATPASE"/>
    <property type="match status" value="1"/>
</dbReference>
<organism evidence="8 9">
    <name type="scientific">Candidatus Caccousia avicola</name>
    <dbReference type="NCBI Taxonomy" id="2840721"/>
    <lineage>
        <taxon>Bacteria</taxon>
        <taxon>Bacillati</taxon>
        <taxon>Bacillota</taxon>
        <taxon>Clostridia</taxon>
        <taxon>Eubacteriales</taxon>
        <taxon>Oscillospiraceae</taxon>
        <taxon>Oscillospiraceae incertae sedis</taxon>
        <taxon>Candidatus Caccousia</taxon>
    </lineage>
</organism>